<comment type="similarity">
    <text evidence="1">Belongs to the plant LTP family.</text>
</comment>
<evidence type="ECO:0000256" key="7">
    <source>
        <dbReference type="SAM" id="SignalP"/>
    </source>
</evidence>
<keyword evidence="4" id="KW-0325">Glycoprotein</keyword>
<keyword evidence="3" id="KW-1015">Disulfide bond</keyword>
<evidence type="ECO:0000256" key="4">
    <source>
        <dbReference type="ARBA" id="ARBA00023180"/>
    </source>
</evidence>
<feature type="domain" description="Bifunctional inhibitor/plant lipid transfer protein/seed storage helical" evidence="8">
    <location>
        <begin position="33"/>
        <end position="108"/>
    </location>
</feature>
<gene>
    <name evidence="10" type="primary">LOC109723662</name>
</gene>
<evidence type="ECO:0000256" key="1">
    <source>
        <dbReference type="ARBA" id="ARBA00009748"/>
    </source>
</evidence>
<feature type="transmembrane region" description="Helical" evidence="6">
    <location>
        <begin position="146"/>
        <end position="164"/>
    </location>
</feature>
<feature type="signal peptide" evidence="7">
    <location>
        <begin position="1"/>
        <end position="19"/>
    </location>
</feature>
<reference evidence="9" key="1">
    <citation type="journal article" date="2015" name="Nat. Genet.">
        <title>The pineapple genome and the evolution of CAM photosynthesis.</title>
        <authorList>
            <person name="Ming R."/>
            <person name="VanBuren R."/>
            <person name="Wai C.M."/>
            <person name="Tang H."/>
            <person name="Schatz M.C."/>
            <person name="Bowers J.E."/>
            <person name="Lyons E."/>
            <person name="Wang M.L."/>
            <person name="Chen J."/>
            <person name="Biggers E."/>
            <person name="Zhang J."/>
            <person name="Huang L."/>
            <person name="Zhang L."/>
            <person name="Miao W."/>
            <person name="Zhang J."/>
            <person name="Ye Z."/>
            <person name="Miao C."/>
            <person name="Lin Z."/>
            <person name="Wang H."/>
            <person name="Zhou H."/>
            <person name="Yim W.C."/>
            <person name="Priest H.D."/>
            <person name="Zheng C."/>
            <person name="Woodhouse M."/>
            <person name="Edger P.P."/>
            <person name="Guyot R."/>
            <person name="Guo H.B."/>
            <person name="Guo H."/>
            <person name="Zheng G."/>
            <person name="Singh R."/>
            <person name="Sharma A."/>
            <person name="Min X."/>
            <person name="Zheng Y."/>
            <person name="Lee H."/>
            <person name="Gurtowski J."/>
            <person name="Sedlazeck F.J."/>
            <person name="Harkess A."/>
            <person name="McKain M.R."/>
            <person name="Liao Z."/>
            <person name="Fang J."/>
            <person name="Liu J."/>
            <person name="Zhang X."/>
            <person name="Zhang Q."/>
            <person name="Hu W."/>
            <person name="Qin Y."/>
            <person name="Wang K."/>
            <person name="Chen L.Y."/>
            <person name="Shirley N."/>
            <person name="Lin Y.R."/>
            <person name="Liu L.Y."/>
            <person name="Hernandez A.G."/>
            <person name="Wright C.L."/>
            <person name="Bulone V."/>
            <person name="Tuskan G.A."/>
            <person name="Heath K."/>
            <person name="Zee F."/>
            <person name="Moore P.H."/>
            <person name="Sunkar R."/>
            <person name="Leebens-Mack J.H."/>
            <person name="Mockler T."/>
            <person name="Bennetzen J.L."/>
            <person name="Freeling M."/>
            <person name="Sankoff D."/>
            <person name="Paterson A.H."/>
            <person name="Zhu X."/>
            <person name="Yang X."/>
            <person name="Smith J.A."/>
            <person name="Cushman J.C."/>
            <person name="Paull R.E."/>
            <person name="Yu Q."/>
        </authorList>
    </citation>
    <scope>NUCLEOTIDE SEQUENCE [LARGE SCALE GENOMIC DNA]</scope>
    <source>
        <strain evidence="9">cv. F153</strain>
    </source>
</reference>
<dbReference type="RefSeq" id="XP_020107684.1">
    <property type="nucleotide sequence ID" value="XM_020252095.1"/>
</dbReference>
<protein>
    <submittedName>
        <fullName evidence="10">Lipid transfer-like protein VAS</fullName>
    </submittedName>
</protein>
<sequence>MGTNSLLLCVFVLVASSSAFTVLSLGDDGTASVLPCLSELMPCTPYLHAEKPPAVCCMPLKIALDTEAPCLCKLFDDQALLGTFNVTQSDMLHFPQKCGHAPPDLSLCKNSAGTVPPPPPPGAPSTKPPPASPNGSSSSSESLRKSMQIVAAFVFGGVVSVTLLQI</sequence>
<dbReference type="CDD" id="cd00010">
    <property type="entry name" value="AAI_LTSS"/>
    <property type="match status" value="1"/>
</dbReference>
<reference evidence="10" key="2">
    <citation type="submission" date="2025-08" db="UniProtKB">
        <authorList>
            <consortium name="RefSeq"/>
        </authorList>
    </citation>
    <scope>IDENTIFICATION</scope>
    <source>
        <tissue evidence="10">Leaf</tissue>
    </source>
</reference>
<dbReference type="SUPFAM" id="SSF47699">
    <property type="entry name" value="Bifunctional inhibitor/lipid-transfer protein/seed storage 2S albumin"/>
    <property type="match status" value="1"/>
</dbReference>
<feature type="compositionally biased region" description="Pro residues" evidence="5">
    <location>
        <begin position="115"/>
        <end position="132"/>
    </location>
</feature>
<dbReference type="PANTHER" id="PTHR33044">
    <property type="entry name" value="BIFUNCTIONAL INHIBITOR/LIPID-TRANSFER PROTEIN/SEED STORAGE 2S ALBUMIN SUPERFAMILY PROTEIN-RELATED"/>
    <property type="match status" value="1"/>
</dbReference>
<organism evidence="9 10">
    <name type="scientific">Ananas comosus</name>
    <name type="common">Pineapple</name>
    <name type="synonym">Ananas ananas</name>
    <dbReference type="NCBI Taxonomy" id="4615"/>
    <lineage>
        <taxon>Eukaryota</taxon>
        <taxon>Viridiplantae</taxon>
        <taxon>Streptophyta</taxon>
        <taxon>Embryophyta</taxon>
        <taxon>Tracheophyta</taxon>
        <taxon>Spermatophyta</taxon>
        <taxon>Magnoliopsida</taxon>
        <taxon>Liliopsida</taxon>
        <taxon>Poales</taxon>
        <taxon>Bromeliaceae</taxon>
        <taxon>Bromelioideae</taxon>
        <taxon>Ananas</taxon>
    </lineage>
</organism>
<dbReference type="AlphaFoldDB" id="A0A6P5GIB4"/>
<evidence type="ECO:0000313" key="10">
    <source>
        <dbReference type="RefSeq" id="XP_020107684.1"/>
    </source>
</evidence>
<dbReference type="InterPro" id="IPR043325">
    <property type="entry name" value="LTSS"/>
</dbReference>
<dbReference type="OrthoDB" id="690947at2759"/>
<evidence type="ECO:0000256" key="3">
    <source>
        <dbReference type="ARBA" id="ARBA00023157"/>
    </source>
</evidence>
<dbReference type="Gene3D" id="1.10.110.10">
    <property type="entry name" value="Plant lipid-transfer and hydrophobic proteins"/>
    <property type="match status" value="1"/>
</dbReference>
<keyword evidence="6" id="KW-0472">Membrane</keyword>
<dbReference type="Proteomes" id="UP000515123">
    <property type="component" value="Linkage group 2"/>
</dbReference>
<evidence type="ECO:0000313" key="9">
    <source>
        <dbReference type="Proteomes" id="UP000515123"/>
    </source>
</evidence>
<evidence type="ECO:0000256" key="5">
    <source>
        <dbReference type="SAM" id="MobiDB-lite"/>
    </source>
</evidence>
<feature type="region of interest" description="Disordered" evidence="5">
    <location>
        <begin position="109"/>
        <end position="142"/>
    </location>
</feature>
<keyword evidence="6" id="KW-0812">Transmembrane</keyword>
<dbReference type="InterPro" id="IPR036312">
    <property type="entry name" value="Bifun_inhib/LTP/seed_sf"/>
</dbReference>
<dbReference type="InterPro" id="IPR016140">
    <property type="entry name" value="Bifunc_inhib/LTP/seed_store"/>
</dbReference>
<evidence type="ECO:0000256" key="6">
    <source>
        <dbReference type="SAM" id="Phobius"/>
    </source>
</evidence>
<name>A0A6P5GIB4_ANACO</name>
<keyword evidence="2 7" id="KW-0732">Signal</keyword>
<proteinExistence type="inferred from homology"/>
<keyword evidence="9" id="KW-1185">Reference proteome</keyword>
<dbReference type="Pfam" id="PF14368">
    <property type="entry name" value="LTP_2"/>
    <property type="match status" value="1"/>
</dbReference>
<keyword evidence="6" id="KW-1133">Transmembrane helix</keyword>
<dbReference type="GeneID" id="109723662"/>
<dbReference type="Gramene" id="Aco001044.1.mrna1">
    <property type="protein sequence ID" value="Aco001044.1.mrna1"/>
    <property type="gene ID" value="Aco001044.1.path1"/>
</dbReference>
<feature type="chain" id="PRO_5028250187" evidence="7">
    <location>
        <begin position="20"/>
        <end position="166"/>
    </location>
</feature>
<evidence type="ECO:0000256" key="2">
    <source>
        <dbReference type="ARBA" id="ARBA00022729"/>
    </source>
</evidence>
<evidence type="ECO:0000259" key="8">
    <source>
        <dbReference type="Pfam" id="PF14368"/>
    </source>
</evidence>
<accession>A0A6P5GIB4</accession>